<sequence>MMHTSGLPKFLWGEVIIHTIWLKNRHSTHSLDNKTPFEMLFKKKLDPSNLPVWGCQV</sequence>
<comment type="caution">
    <text evidence="1">The sequence shown here is derived from an EMBL/GenBank/DDBJ whole genome shotgun (WGS) entry which is preliminary data.</text>
</comment>
<dbReference type="AlphaFoldDB" id="A0A9P7DP53"/>
<keyword evidence="2" id="KW-1185">Reference proteome</keyword>
<reference evidence="1" key="1">
    <citation type="journal article" date="2020" name="New Phytol.">
        <title>Comparative genomics reveals dynamic genome evolution in host specialist ectomycorrhizal fungi.</title>
        <authorList>
            <person name="Lofgren L.A."/>
            <person name="Nguyen N.H."/>
            <person name="Vilgalys R."/>
            <person name="Ruytinx J."/>
            <person name="Liao H.L."/>
            <person name="Branco S."/>
            <person name="Kuo A."/>
            <person name="LaButti K."/>
            <person name="Lipzen A."/>
            <person name="Andreopoulos W."/>
            <person name="Pangilinan J."/>
            <person name="Riley R."/>
            <person name="Hundley H."/>
            <person name="Na H."/>
            <person name="Barry K."/>
            <person name="Grigoriev I.V."/>
            <person name="Stajich J.E."/>
            <person name="Kennedy P.G."/>
        </authorList>
    </citation>
    <scope>NUCLEOTIDE SEQUENCE</scope>
    <source>
        <strain evidence="1">MN1</strain>
    </source>
</reference>
<gene>
    <name evidence="1" type="ORF">BJ212DRAFT_1287918</name>
</gene>
<dbReference type="GeneID" id="64626030"/>
<name>A0A9P7DP53_9AGAM</name>
<proteinExistence type="predicted"/>
<dbReference type="OrthoDB" id="2802215at2759"/>
<dbReference type="EMBL" id="JABBWG010000135">
    <property type="protein sequence ID" value="KAG1799621.1"/>
    <property type="molecule type" value="Genomic_DNA"/>
</dbReference>
<dbReference type="RefSeq" id="XP_041185759.1">
    <property type="nucleotide sequence ID" value="XM_041332013.1"/>
</dbReference>
<evidence type="ECO:0000313" key="2">
    <source>
        <dbReference type="Proteomes" id="UP000807769"/>
    </source>
</evidence>
<evidence type="ECO:0000313" key="1">
    <source>
        <dbReference type="EMBL" id="KAG1799621.1"/>
    </source>
</evidence>
<dbReference type="Proteomes" id="UP000807769">
    <property type="component" value="Unassembled WGS sequence"/>
</dbReference>
<organism evidence="1 2">
    <name type="scientific">Suillus subaureus</name>
    <dbReference type="NCBI Taxonomy" id="48587"/>
    <lineage>
        <taxon>Eukaryota</taxon>
        <taxon>Fungi</taxon>
        <taxon>Dikarya</taxon>
        <taxon>Basidiomycota</taxon>
        <taxon>Agaricomycotina</taxon>
        <taxon>Agaricomycetes</taxon>
        <taxon>Agaricomycetidae</taxon>
        <taxon>Boletales</taxon>
        <taxon>Suillineae</taxon>
        <taxon>Suillaceae</taxon>
        <taxon>Suillus</taxon>
    </lineage>
</organism>
<protein>
    <submittedName>
        <fullName evidence="1">Uncharacterized protein</fullName>
    </submittedName>
</protein>
<accession>A0A9P7DP53</accession>